<evidence type="ECO:0000259" key="2">
    <source>
        <dbReference type="Pfam" id="PF00582"/>
    </source>
</evidence>
<dbReference type="Gene3D" id="3.40.50.620">
    <property type="entry name" value="HUPs"/>
    <property type="match status" value="1"/>
</dbReference>
<dbReference type="Pfam" id="PF00582">
    <property type="entry name" value="Usp"/>
    <property type="match status" value="1"/>
</dbReference>
<accession>A0A485M1H5</accession>
<protein>
    <submittedName>
        <fullName evidence="3">Universal stress protein</fullName>
    </submittedName>
</protein>
<organism evidence="3">
    <name type="scientific">anaerobic digester metagenome</name>
    <dbReference type="NCBI Taxonomy" id="1263854"/>
    <lineage>
        <taxon>unclassified sequences</taxon>
        <taxon>metagenomes</taxon>
        <taxon>ecological metagenomes</taxon>
    </lineage>
</organism>
<dbReference type="InterPro" id="IPR006016">
    <property type="entry name" value="UspA"/>
</dbReference>
<dbReference type="PRINTS" id="PR01438">
    <property type="entry name" value="UNVRSLSTRESS"/>
</dbReference>
<dbReference type="PIRSF" id="PIRSF006276">
    <property type="entry name" value="UspA"/>
    <property type="match status" value="1"/>
</dbReference>
<comment type="similarity">
    <text evidence="1">Belongs to the universal stress protein A family.</text>
</comment>
<reference evidence="3" key="1">
    <citation type="submission" date="2019-03" db="EMBL/GenBank/DDBJ databases">
        <authorList>
            <person name="Hao L."/>
        </authorList>
    </citation>
    <scope>NUCLEOTIDE SEQUENCE</scope>
</reference>
<dbReference type="EMBL" id="CAADRM010000046">
    <property type="protein sequence ID" value="VFU12536.1"/>
    <property type="molecule type" value="Genomic_DNA"/>
</dbReference>
<dbReference type="AlphaFoldDB" id="A0A485M1H5"/>
<feature type="domain" description="UspA" evidence="2">
    <location>
        <begin position="5"/>
        <end position="147"/>
    </location>
</feature>
<proteinExistence type="inferred from homology"/>
<dbReference type="CDD" id="cd00293">
    <property type="entry name" value="USP-like"/>
    <property type="match status" value="1"/>
</dbReference>
<dbReference type="PANTHER" id="PTHR46268:SF6">
    <property type="entry name" value="UNIVERSAL STRESS PROTEIN UP12"/>
    <property type="match status" value="1"/>
</dbReference>
<dbReference type="InterPro" id="IPR014729">
    <property type="entry name" value="Rossmann-like_a/b/a_fold"/>
</dbReference>
<evidence type="ECO:0000313" key="3">
    <source>
        <dbReference type="EMBL" id="VFU12536.1"/>
    </source>
</evidence>
<sequence length="147" mass="16323">MPVPKRIVAATDFSEHSDRALNYALDIAKACEAQVFLVHVVETIQQCVNDYCISEGTVRQIEEQSMQAAREKMRTEVENLTRIRKVGITFDMRIGKAAEEILKEQEDKKADLIIVGSHGRSSLIGHLTGSVADKVVHHAGCPVLLVR</sequence>
<dbReference type="InterPro" id="IPR006015">
    <property type="entry name" value="Universal_stress_UspA"/>
</dbReference>
<dbReference type="PANTHER" id="PTHR46268">
    <property type="entry name" value="STRESS RESPONSE PROTEIN NHAX"/>
    <property type="match status" value="1"/>
</dbReference>
<evidence type="ECO:0000256" key="1">
    <source>
        <dbReference type="ARBA" id="ARBA00008791"/>
    </source>
</evidence>
<gene>
    <name evidence="3" type="ORF">SCFA_140021</name>
</gene>
<name>A0A485M1H5_9ZZZZ</name>
<dbReference type="SUPFAM" id="SSF52402">
    <property type="entry name" value="Adenine nucleotide alpha hydrolases-like"/>
    <property type="match status" value="1"/>
</dbReference>